<comment type="similarity">
    <text evidence="1">Belongs to the IMPACT family.</text>
</comment>
<reference evidence="4 5" key="1">
    <citation type="submission" date="2022-11" db="EMBL/GenBank/DDBJ databases">
        <authorList>
            <person name="Caiyu Z."/>
        </authorList>
    </citation>
    <scope>NUCLEOTIDE SEQUENCE [LARGE SCALE GENOMIC DNA]</scope>
    <source>
        <strain evidence="4 5">YR-4</strain>
    </source>
</reference>
<dbReference type="Pfam" id="PF09186">
    <property type="entry name" value="DUF1949"/>
    <property type="match status" value="1"/>
</dbReference>
<dbReference type="RefSeq" id="WP_268058241.1">
    <property type="nucleotide sequence ID" value="NZ_JAPOHA010000007.1"/>
</dbReference>
<dbReference type="InterPro" id="IPR001498">
    <property type="entry name" value="Impact_N"/>
</dbReference>
<name>A0ABT4BV22_9FIRM</name>
<dbReference type="NCBIfam" id="TIGR00257">
    <property type="entry name" value="IMPACT_YIGZ"/>
    <property type="match status" value="1"/>
</dbReference>
<dbReference type="PANTHER" id="PTHR16301">
    <property type="entry name" value="IMPACT-RELATED"/>
    <property type="match status" value="1"/>
</dbReference>
<evidence type="ECO:0000259" key="3">
    <source>
        <dbReference type="Pfam" id="PF09186"/>
    </source>
</evidence>
<dbReference type="Gene3D" id="3.30.230.30">
    <property type="entry name" value="Impact, N-terminal domain"/>
    <property type="match status" value="1"/>
</dbReference>
<dbReference type="InterPro" id="IPR020568">
    <property type="entry name" value="Ribosomal_Su5_D2-typ_SF"/>
</dbReference>
<dbReference type="InterPro" id="IPR035647">
    <property type="entry name" value="EFG_III/V"/>
</dbReference>
<dbReference type="PROSITE" id="PS00910">
    <property type="entry name" value="UPF0029"/>
    <property type="match status" value="1"/>
</dbReference>
<sequence length="207" mass="22730">MIEYQTVAGEACAEFTERRSRFIGYAKPVQSEEEAVSFLRSVKSKHWDAAHNVYAYSVRTGQIRRYSDDGEPQGTAGIPVLDVIQKSGVTDTAVVVTRYFGGILLGAGGLVRAYSHGASIALEQAKIVTMRTCLTAEVNCDYSRYGRLSALIPECGGTIDDTDFTDEVKIYFHMSDNILPAFEQKLADATCGQSKIIITGEKFFEIS</sequence>
<proteinExistence type="inferred from homology"/>
<evidence type="ECO:0000256" key="1">
    <source>
        <dbReference type="ARBA" id="ARBA00007665"/>
    </source>
</evidence>
<protein>
    <submittedName>
        <fullName evidence="4">YigZ family protein</fullName>
    </submittedName>
</protein>
<feature type="domain" description="UPF0029" evidence="3">
    <location>
        <begin position="138"/>
        <end position="193"/>
    </location>
</feature>
<dbReference type="InterPro" id="IPR015796">
    <property type="entry name" value="Impact_YigZ-like"/>
</dbReference>
<dbReference type="InterPro" id="IPR020569">
    <property type="entry name" value="UPF0029_Impact_CS"/>
</dbReference>
<dbReference type="Gene3D" id="3.30.70.240">
    <property type="match status" value="1"/>
</dbReference>
<dbReference type="Pfam" id="PF01205">
    <property type="entry name" value="Impact_N"/>
    <property type="match status" value="1"/>
</dbReference>
<dbReference type="Proteomes" id="UP001082703">
    <property type="component" value="Unassembled WGS sequence"/>
</dbReference>
<evidence type="ECO:0000259" key="2">
    <source>
        <dbReference type="Pfam" id="PF01205"/>
    </source>
</evidence>
<keyword evidence="5" id="KW-1185">Reference proteome</keyword>
<comment type="caution">
    <text evidence="4">The sequence shown here is derived from an EMBL/GenBank/DDBJ whole genome shotgun (WGS) entry which is preliminary data.</text>
</comment>
<feature type="domain" description="Impact N-terminal" evidence="2">
    <location>
        <begin position="18"/>
        <end position="121"/>
    </location>
</feature>
<evidence type="ECO:0000313" key="4">
    <source>
        <dbReference type="EMBL" id="MCY1714190.1"/>
    </source>
</evidence>
<organism evidence="4 5">
    <name type="scientific">Caproiciproducens galactitolivorans</name>
    <dbReference type="NCBI Taxonomy" id="642589"/>
    <lineage>
        <taxon>Bacteria</taxon>
        <taxon>Bacillati</taxon>
        <taxon>Bacillota</taxon>
        <taxon>Clostridia</taxon>
        <taxon>Eubacteriales</taxon>
        <taxon>Acutalibacteraceae</taxon>
        <taxon>Caproiciproducens</taxon>
    </lineage>
</organism>
<dbReference type="SUPFAM" id="SSF54211">
    <property type="entry name" value="Ribosomal protein S5 domain 2-like"/>
    <property type="match status" value="1"/>
</dbReference>
<accession>A0ABT4BV22</accession>
<dbReference type="EMBL" id="JAPOHA010000007">
    <property type="protein sequence ID" value="MCY1714190.1"/>
    <property type="molecule type" value="Genomic_DNA"/>
</dbReference>
<dbReference type="PANTHER" id="PTHR16301:SF20">
    <property type="entry name" value="IMPACT FAMILY MEMBER YIGZ"/>
    <property type="match status" value="1"/>
</dbReference>
<dbReference type="InterPro" id="IPR036956">
    <property type="entry name" value="Impact_N_sf"/>
</dbReference>
<dbReference type="InterPro" id="IPR023582">
    <property type="entry name" value="Impact"/>
</dbReference>
<dbReference type="InterPro" id="IPR015269">
    <property type="entry name" value="UPF0029_Impact_C"/>
</dbReference>
<gene>
    <name evidence="4" type="ORF">OUY18_07985</name>
</gene>
<dbReference type="SUPFAM" id="SSF54980">
    <property type="entry name" value="EF-G C-terminal domain-like"/>
    <property type="match status" value="1"/>
</dbReference>
<evidence type="ECO:0000313" key="5">
    <source>
        <dbReference type="Proteomes" id="UP001082703"/>
    </source>
</evidence>